<dbReference type="GO" id="GO:0097484">
    <property type="term" value="P:dendrite extension"/>
    <property type="evidence" value="ECO:0007669"/>
    <property type="project" value="TreeGrafter"/>
</dbReference>
<dbReference type="PANTHER" id="PTHR34253">
    <property type="entry name" value="PROTEIN LLP HOMOLOG"/>
    <property type="match status" value="1"/>
</dbReference>
<reference evidence="5 6" key="1">
    <citation type="journal article" date="2023" name="Genes (Basel)">
        <title>Chromosome-Level Genome Assembly and Circadian Gene Repertoire of the Patagonia Blennie Eleginops maclovinus-The Closest Ancestral Proxy of Antarctic Cryonotothenioids.</title>
        <authorList>
            <person name="Cheng C.C."/>
            <person name="Rivera-Colon A.G."/>
            <person name="Minhas B.F."/>
            <person name="Wilson L."/>
            <person name="Rayamajhi N."/>
            <person name="Vargas-Chacoff L."/>
            <person name="Catchen J.M."/>
        </authorList>
    </citation>
    <scope>NUCLEOTIDE SEQUENCE [LARGE SCALE GENOMIC DNA]</scope>
    <source>
        <strain evidence="5">JMC-PN-2008</strain>
    </source>
</reference>
<accession>A0AAN8A1Z1</accession>
<evidence type="ECO:0000313" key="5">
    <source>
        <dbReference type="EMBL" id="KAK5848953.1"/>
    </source>
</evidence>
<dbReference type="GO" id="GO:0003723">
    <property type="term" value="F:RNA binding"/>
    <property type="evidence" value="ECO:0007669"/>
    <property type="project" value="TreeGrafter"/>
</dbReference>
<feature type="region of interest" description="Disordered" evidence="4">
    <location>
        <begin position="103"/>
        <end position="126"/>
    </location>
</feature>
<dbReference type="Proteomes" id="UP001346869">
    <property type="component" value="Unassembled WGS sequence"/>
</dbReference>
<dbReference type="InterPro" id="IPR018784">
    <property type="entry name" value="LLPH-like"/>
</dbReference>
<dbReference type="EMBL" id="JAUZQC010000024">
    <property type="protein sequence ID" value="KAK5848953.1"/>
    <property type="molecule type" value="Genomic_DNA"/>
</dbReference>
<evidence type="ECO:0000313" key="6">
    <source>
        <dbReference type="Proteomes" id="UP001346869"/>
    </source>
</evidence>
<dbReference type="GO" id="GO:0005730">
    <property type="term" value="C:nucleolus"/>
    <property type="evidence" value="ECO:0007669"/>
    <property type="project" value="TreeGrafter"/>
</dbReference>
<dbReference type="Pfam" id="PF10169">
    <property type="entry name" value="LLPH"/>
    <property type="match status" value="1"/>
</dbReference>
<reference evidence="5 6" key="2">
    <citation type="journal article" date="2023" name="Mol. Biol. Evol.">
        <title>Genomics of Secondarily Temperate Adaptation in the Only Non-Antarctic Icefish.</title>
        <authorList>
            <person name="Rivera-Colon A.G."/>
            <person name="Rayamajhi N."/>
            <person name="Minhas B.F."/>
            <person name="Madrigal G."/>
            <person name="Bilyk K.T."/>
            <person name="Yoon V."/>
            <person name="Hune M."/>
            <person name="Gregory S."/>
            <person name="Cheng C.H.C."/>
            <person name="Catchen J.M."/>
        </authorList>
    </citation>
    <scope>NUCLEOTIDE SEQUENCE [LARGE SCALE GENOMIC DNA]</scope>
    <source>
        <strain evidence="5">JMC-PN-2008</strain>
    </source>
</reference>
<sequence>MAKSLRSKWKRKMRAEKRKKNAPKELARLKQALSMDKKGDAVMADIQDIATVVPADKIKKKTDVDMGGMEGEEGKMDMDSKRNKVTQLDENGQYPVWMNQRQAKKLKGRRIAKKNGHDKKKKGLAW</sequence>
<comment type="caution">
    <text evidence="5">The sequence shown here is derived from an EMBL/GenBank/DDBJ whole genome shotgun (WGS) entry which is preliminary data.</text>
</comment>
<comment type="similarity">
    <text evidence="1">Belongs to the learning-associated protein family.</text>
</comment>
<gene>
    <name evidence="5" type="ORF">PBY51_008631</name>
</gene>
<evidence type="ECO:0000256" key="3">
    <source>
        <dbReference type="ARBA" id="ARBA00034144"/>
    </source>
</evidence>
<name>A0AAN8A1Z1_ELEMC</name>
<feature type="compositionally biased region" description="Basic residues" evidence="4">
    <location>
        <begin position="1"/>
        <end position="21"/>
    </location>
</feature>
<dbReference type="PANTHER" id="PTHR34253:SF1">
    <property type="entry name" value="PROTEIN LLP HOMOLOG"/>
    <property type="match status" value="1"/>
</dbReference>
<dbReference type="AlphaFoldDB" id="A0AAN8A1Z1"/>
<organism evidence="5 6">
    <name type="scientific">Eleginops maclovinus</name>
    <name type="common">Patagonian blennie</name>
    <name type="synonym">Eleginus maclovinus</name>
    <dbReference type="NCBI Taxonomy" id="56733"/>
    <lineage>
        <taxon>Eukaryota</taxon>
        <taxon>Metazoa</taxon>
        <taxon>Chordata</taxon>
        <taxon>Craniata</taxon>
        <taxon>Vertebrata</taxon>
        <taxon>Euteleostomi</taxon>
        <taxon>Actinopterygii</taxon>
        <taxon>Neopterygii</taxon>
        <taxon>Teleostei</taxon>
        <taxon>Neoteleostei</taxon>
        <taxon>Acanthomorphata</taxon>
        <taxon>Eupercaria</taxon>
        <taxon>Perciformes</taxon>
        <taxon>Notothenioidei</taxon>
        <taxon>Eleginopidae</taxon>
        <taxon>Eleginops</taxon>
    </lineage>
</organism>
<evidence type="ECO:0000256" key="1">
    <source>
        <dbReference type="ARBA" id="ARBA00034118"/>
    </source>
</evidence>
<keyword evidence="6" id="KW-1185">Reference proteome</keyword>
<evidence type="ECO:0000256" key="2">
    <source>
        <dbReference type="ARBA" id="ARBA00034141"/>
    </source>
</evidence>
<proteinExistence type="inferred from homology"/>
<evidence type="ECO:0000256" key="4">
    <source>
        <dbReference type="SAM" id="MobiDB-lite"/>
    </source>
</evidence>
<feature type="region of interest" description="Disordered" evidence="4">
    <location>
        <begin position="1"/>
        <end position="23"/>
    </location>
</feature>
<protein>
    <recommendedName>
        <fullName evidence="2">Protein LLP homolog</fullName>
    </recommendedName>
    <alternativeName>
        <fullName evidence="3">Protein LAPS18-like</fullName>
    </alternativeName>
</protein>
<dbReference type="GO" id="GO:0001099">
    <property type="term" value="F:basal RNA polymerase II transcription machinery binding"/>
    <property type="evidence" value="ECO:0007669"/>
    <property type="project" value="TreeGrafter"/>
</dbReference>